<evidence type="ECO:0000256" key="3">
    <source>
        <dbReference type="ARBA" id="ARBA00022801"/>
    </source>
</evidence>
<sequence>MIKSLVGRLAGRKEPAPEAAQSPATPAKAARKEQARKPQTEKGHSQESANQSKASNRRRRKRKPGNDAATWSIDQFQVEPREGETRFHDLGLRDEIMHGIADLGFQYCSPIQAQVLPHTLQGNDAIGKAQTGTGKTAAFLITIFNDLLTHPVDGERFVGEPRALVIAPTRELVMQIAADAADLSKHTGLEVATLIGGMDYQKQLNRLQRDIVDLVVATPGRLLDFMGRRDLFLDHVEVLVLDEADRMLDMGFIPQVKRIVRATPRKENRQTLLFSATFTQDIINLSQQWTYEPVTVEIEPESVATDSVDQKIYLVSSEQRYRILNNLIRSDDCKSLIVFANRRDQVRRLHERLRKHGVRCGILSGEIPQGKRTRTLEQFKNGEIKVLVATDVAGRGIHVDGISHVVNYNLPEDPEDYVHRIGRTGRAGATGTSISFASEDDAFLLPDLEALLGTPLECTHPPEDLLA</sequence>
<dbReference type="PANTHER" id="PTHR47959">
    <property type="entry name" value="ATP-DEPENDENT RNA HELICASE RHLE-RELATED"/>
    <property type="match status" value="1"/>
</dbReference>
<evidence type="ECO:0000256" key="8">
    <source>
        <dbReference type="PROSITE-ProRule" id="PRU00552"/>
    </source>
</evidence>
<comment type="catalytic activity">
    <reaction evidence="7">
        <text>ATP + H2O = ADP + phosphate + H(+)</text>
        <dbReference type="Rhea" id="RHEA:13065"/>
        <dbReference type="ChEBI" id="CHEBI:15377"/>
        <dbReference type="ChEBI" id="CHEBI:15378"/>
        <dbReference type="ChEBI" id="CHEBI:30616"/>
        <dbReference type="ChEBI" id="CHEBI:43474"/>
        <dbReference type="ChEBI" id="CHEBI:456216"/>
        <dbReference type="EC" id="3.6.4.13"/>
    </reaction>
</comment>
<evidence type="ECO:0000259" key="10">
    <source>
        <dbReference type="PROSITE" id="PS51192"/>
    </source>
</evidence>
<dbReference type="EC" id="3.6.4.13" evidence="7"/>
<evidence type="ECO:0000313" key="13">
    <source>
        <dbReference type="EMBL" id="RLQ21399.1"/>
    </source>
</evidence>
<dbReference type="InterPro" id="IPR023554">
    <property type="entry name" value="RNA_helicase_ATP-dep_RhlB"/>
</dbReference>
<dbReference type="OrthoDB" id="9805696at2"/>
<dbReference type="PROSITE" id="PS51192">
    <property type="entry name" value="HELICASE_ATP_BIND_1"/>
    <property type="match status" value="1"/>
</dbReference>
<dbReference type="InterPro" id="IPR014014">
    <property type="entry name" value="RNA_helicase_DEAD_Q_motif"/>
</dbReference>
<comment type="subunit">
    <text evidence="7">Component of the RNA degradosome, which is a multiprotein complex involved in RNA processing and mRNA degradation.</text>
</comment>
<evidence type="ECO:0000256" key="7">
    <source>
        <dbReference type="HAMAP-Rule" id="MF_00661"/>
    </source>
</evidence>
<keyword evidence="4 7" id="KW-0347">Helicase</keyword>
<dbReference type="Gene3D" id="3.40.50.300">
    <property type="entry name" value="P-loop containing nucleotide triphosphate hydrolases"/>
    <property type="match status" value="2"/>
</dbReference>
<dbReference type="InterPro" id="IPR014001">
    <property type="entry name" value="Helicase_ATP-bd"/>
</dbReference>
<feature type="compositionally biased region" description="Basic and acidic residues" evidence="9">
    <location>
        <begin position="30"/>
        <end position="45"/>
    </location>
</feature>
<keyword evidence="3 7" id="KW-0378">Hydrolase</keyword>
<name>A0A3L7DXR0_9GAMM</name>
<protein>
    <recommendedName>
        <fullName evidence="7">ATP-dependent RNA helicase RhlB</fullName>
        <ecNumber evidence="7">3.6.4.13</ecNumber>
    </recommendedName>
</protein>
<evidence type="ECO:0000256" key="6">
    <source>
        <dbReference type="ARBA" id="ARBA00022884"/>
    </source>
</evidence>
<dbReference type="InterPro" id="IPR001650">
    <property type="entry name" value="Helicase_C-like"/>
</dbReference>
<dbReference type="SMART" id="SM00490">
    <property type="entry name" value="HELICc"/>
    <property type="match status" value="1"/>
</dbReference>
<comment type="function">
    <text evidence="7">DEAD-box RNA helicase involved in RNA degradation. Has RNA-dependent ATPase activity and unwinds double-stranded RNA.</text>
</comment>
<dbReference type="SUPFAM" id="SSF52540">
    <property type="entry name" value="P-loop containing nucleoside triphosphate hydrolases"/>
    <property type="match status" value="1"/>
</dbReference>
<dbReference type="HAMAP" id="MF_00661">
    <property type="entry name" value="DEAD_helicase_RhlB"/>
    <property type="match status" value="1"/>
</dbReference>
<evidence type="ECO:0000256" key="2">
    <source>
        <dbReference type="ARBA" id="ARBA00022741"/>
    </source>
</evidence>
<dbReference type="GO" id="GO:0003723">
    <property type="term" value="F:RNA binding"/>
    <property type="evidence" value="ECO:0007669"/>
    <property type="project" value="UniProtKB-UniRule"/>
</dbReference>
<dbReference type="InterPro" id="IPR044742">
    <property type="entry name" value="DEAD/DEAH_RhlB"/>
</dbReference>
<dbReference type="CDD" id="cd18787">
    <property type="entry name" value="SF2_C_DEAD"/>
    <property type="match status" value="1"/>
</dbReference>
<keyword evidence="2 7" id="KW-0547">Nucleotide-binding</keyword>
<dbReference type="PROSITE" id="PS51194">
    <property type="entry name" value="HELICASE_CTER"/>
    <property type="match status" value="1"/>
</dbReference>
<dbReference type="AlphaFoldDB" id="A0A3L7DXR0"/>
<feature type="compositionally biased region" description="Low complexity" evidence="9">
    <location>
        <begin position="19"/>
        <end position="28"/>
    </location>
</feature>
<keyword evidence="6 7" id="KW-0694">RNA-binding</keyword>
<comment type="subcellular location">
    <subcellularLocation>
        <location evidence="7">Cytoplasm</location>
    </subcellularLocation>
</comment>
<dbReference type="PANTHER" id="PTHR47959:SF10">
    <property type="entry name" value="ATP-DEPENDENT RNA HELICASE RHLB"/>
    <property type="match status" value="1"/>
</dbReference>
<keyword evidence="5 7" id="KW-0067">ATP-binding</keyword>
<dbReference type="GO" id="GO:0003724">
    <property type="term" value="F:RNA helicase activity"/>
    <property type="evidence" value="ECO:0007669"/>
    <property type="project" value="UniProtKB-UniRule"/>
</dbReference>
<dbReference type="InterPro" id="IPR027417">
    <property type="entry name" value="P-loop_NTPase"/>
</dbReference>
<dbReference type="SMART" id="SM00487">
    <property type="entry name" value="DEXDc"/>
    <property type="match status" value="1"/>
</dbReference>
<evidence type="ECO:0000256" key="5">
    <source>
        <dbReference type="ARBA" id="ARBA00022840"/>
    </source>
</evidence>
<evidence type="ECO:0000259" key="12">
    <source>
        <dbReference type="PROSITE" id="PS51195"/>
    </source>
</evidence>
<dbReference type="InterPro" id="IPR000629">
    <property type="entry name" value="RNA-helicase_DEAD-box_CS"/>
</dbReference>
<dbReference type="Pfam" id="PF00271">
    <property type="entry name" value="Helicase_C"/>
    <property type="match status" value="1"/>
</dbReference>
<dbReference type="Pfam" id="PF00270">
    <property type="entry name" value="DEAD"/>
    <property type="match status" value="1"/>
</dbReference>
<dbReference type="PROSITE" id="PS51195">
    <property type="entry name" value="Q_MOTIF"/>
    <property type="match status" value="1"/>
</dbReference>
<feature type="domain" description="DEAD-box RNA helicase Q" evidence="12">
    <location>
        <begin position="85"/>
        <end position="113"/>
    </location>
</feature>
<dbReference type="InterPro" id="IPR011545">
    <property type="entry name" value="DEAD/DEAH_box_helicase_dom"/>
</dbReference>
<comment type="caution">
    <text evidence="13">The sequence shown here is derived from an EMBL/GenBank/DDBJ whole genome shotgun (WGS) entry which is preliminary data.</text>
</comment>
<feature type="domain" description="Helicase C-terminal" evidence="11">
    <location>
        <begin position="307"/>
        <end position="467"/>
    </location>
</feature>
<keyword evidence="1 7" id="KW-0963">Cytoplasm</keyword>
<dbReference type="PROSITE" id="PS00039">
    <property type="entry name" value="DEAD_ATP_HELICASE"/>
    <property type="match status" value="1"/>
</dbReference>
<comment type="similarity">
    <text evidence="7">Belongs to the DEAD box helicase family. RhlB subfamily.</text>
</comment>
<dbReference type="RefSeq" id="WP_117955249.1">
    <property type="nucleotide sequence ID" value="NZ_QRAN01000013.1"/>
</dbReference>
<dbReference type="NCBIfam" id="NF002340">
    <property type="entry name" value="PRK01297.1"/>
    <property type="match status" value="1"/>
</dbReference>
<gene>
    <name evidence="7 13" type="primary">rhlB</name>
    <name evidence="13" type="ORF">DWB85_12805</name>
</gene>
<dbReference type="CDD" id="cd00268">
    <property type="entry name" value="DEADc"/>
    <property type="match status" value="1"/>
</dbReference>
<organism evidence="13 14">
    <name type="scientific">Seongchinamella sediminis</name>
    <dbReference type="NCBI Taxonomy" id="2283635"/>
    <lineage>
        <taxon>Bacteria</taxon>
        <taxon>Pseudomonadati</taxon>
        <taxon>Pseudomonadota</taxon>
        <taxon>Gammaproteobacteria</taxon>
        <taxon>Cellvibrionales</taxon>
        <taxon>Halieaceae</taxon>
        <taxon>Seongchinamella</taxon>
    </lineage>
</organism>
<evidence type="ECO:0000259" key="11">
    <source>
        <dbReference type="PROSITE" id="PS51194"/>
    </source>
</evidence>
<evidence type="ECO:0000256" key="1">
    <source>
        <dbReference type="ARBA" id="ARBA00022490"/>
    </source>
</evidence>
<dbReference type="Proteomes" id="UP000265509">
    <property type="component" value="Unassembled WGS sequence"/>
</dbReference>
<dbReference type="GO" id="GO:0006401">
    <property type="term" value="P:RNA catabolic process"/>
    <property type="evidence" value="ECO:0007669"/>
    <property type="project" value="UniProtKB-UniRule"/>
</dbReference>
<feature type="short sequence motif" description="Q motif" evidence="8">
    <location>
        <begin position="85"/>
        <end position="113"/>
    </location>
</feature>
<keyword evidence="14" id="KW-1185">Reference proteome</keyword>
<accession>A0A3L7DXR0</accession>
<evidence type="ECO:0000256" key="9">
    <source>
        <dbReference type="SAM" id="MobiDB-lite"/>
    </source>
</evidence>
<proteinExistence type="inferred from homology"/>
<dbReference type="EMBL" id="QRAN01000013">
    <property type="protein sequence ID" value="RLQ21399.1"/>
    <property type="molecule type" value="Genomic_DNA"/>
</dbReference>
<dbReference type="GO" id="GO:0005524">
    <property type="term" value="F:ATP binding"/>
    <property type="evidence" value="ECO:0007669"/>
    <property type="project" value="UniProtKB-UniRule"/>
</dbReference>
<reference evidence="13 14" key="1">
    <citation type="submission" date="2018-07" db="EMBL/GenBank/DDBJ databases">
        <title>Halioglobus sp. genome submission.</title>
        <authorList>
            <person name="Ye M.-Q."/>
            <person name="Du Z.-J."/>
        </authorList>
    </citation>
    <scope>NUCLEOTIDE SEQUENCE [LARGE SCALE GENOMIC DNA]</scope>
    <source>
        <strain evidence="13 14">U0301</strain>
    </source>
</reference>
<evidence type="ECO:0000313" key="14">
    <source>
        <dbReference type="Proteomes" id="UP000265509"/>
    </source>
</evidence>
<dbReference type="InterPro" id="IPR050079">
    <property type="entry name" value="DEAD_box_RNA_helicase"/>
</dbReference>
<feature type="region of interest" description="Disordered" evidence="9">
    <location>
        <begin position="1"/>
        <end position="77"/>
    </location>
</feature>
<feature type="domain" description="Helicase ATP-binding" evidence="10">
    <location>
        <begin position="116"/>
        <end position="296"/>
    </location>
</feature>
<evidence type="ECO:0000256" key="4">
    <source>
        <dbReference type="ARBA" id="ARBA00022806"/>
    </source>
</evidence>
<dbReference type="GO" id="GO:0016887">
    <property type="term" value="F:ATP hydrolysis activity"/>
    <property type="evidence" value="ECO:0007669"/>
    <property type="project" value="RHEA"/>
</dbReference>
<dbReference type="GO" id="GO:0005829">
    <property type="term" value="C:cytosol"/>
    <property type="evidence" value="ECO:0007669"/>
    <property type="project" value="TreeGrafter"/>
</dbReference>